<dbReference type="GO" id="GO:0005198">
    <property type="term" value="F:structural molecule activity"/>
    <property type="evidence" value="ECO:0007669"/>
    <property type="project" value="InterPro"/>
</dbReference>
<name>F8UKG4_9VIRU</name>
<evidence type="ECO:0000256" key="8">
    <source>
        <dbReference type="RuleBase" id="RU003967"/>
    </source>
</evidence>
<dbReference type="Gene3D" id="1.20.120.70">
    <property type="entry name" value="Tobacco mosaic virus-like, coat protein"/>
    <property type="match status" value="1"/>
</dbReference>
<evidence type="ECO:0000313" key="9">
    <source>
        <dbReference type="EMBL" id="AEI29176.1"/>
    </source>
</evidence>
<sequence length="177" mass="19939">MRSQLFRIIQLTNLMPYQPVSLQTLPWLSANWADYKTLLSVLRATSATSFQTQAGRDSIRSQLAGCVSELVQVNVRFPERYLVYVNDPSISDVWGALLKATDTKNRIIEVDNERNPSNNEIESVTRRVDDASVAIRINIERLLKLLDGVHGVYDRALFEQVSGLRWADDSAPASTSK</sequence>
<dbReference type="EMBL" id="JF807914">
    <property type="protein sequence ID" value="AEI29176.1"/>
    <property type="molecule type" value="Genomic_RNA"/>
</dbReference>
<reference evidence="9" key="1">
    <citation type="journal article" date="2012" name="J. Gen. Virol.">
        <title>Co-divergence and host-switching in the evolution of tobamoviruses.</title>
        <authorList>
            <person name="Stobbe A.H."/>
            <person name="Melcher U."/>
            <person name="Palmer M.W."/>
            <person name="Roossinck M.J."/>
            <person name="Shen G."/>
        </authorList>
    </citation>
    <scope>NUCLEOTIDE SEQUENCE</scope>
    <source>
        <strain evidence="9">05TGP00580</strain>
    </source>
</reference>
<dbReference type="SUPFAM" id="SSF47195">
    <property type="entry name" value="TMV-like viral coat proteins"/>
    <property type="match status" value="1"/>
</dbReference>
<dbReference type="InterPro" id="IPR036417">
    <property type="entry name" value="TMV-like_coat_sf"/>
</dbReference>
<protein>
    <recommendedName>
        <fullName evidence="4 8">Capsid protein</fullName>
    </recommendedName>
</protein>
<organism evidence="9">
    <name type="scientific">Passion fruit mosaic virus-TGP</name>
    <dbReference type="NCBI Taxonomy" id="1167305"/>
    <lineage>
        <taxon>Viruses</taxon>
        <taxon>Riboviria</taxon>
        <taxon>Orthornavirae</taxon>
        <taxon>Kitrinoviricota</taxon>
        <taxon>Alsuviricetes</taxon>
        <taxon>Martellivirales</taxon>
        <taxon>Virgaviridae</taxon>
        <taxon>Tobamovirus</taxon>
        <taxon>Tobamovirus passiflorae</taxon>
        <taxon>Passion fruit mosaic virus</taxon>
    </lineage>
</organism>
<comment type="similarity">
    <text evidence="3 8">Belongs to the virgaviridae capsid protein family.</text>
</comment>
<keyword evidence="6 8" id="KW-0167">Capsid protein</keyword>
<evidence type="ECO:0000256" key="6">
    <source>
        <dbReference type="ARBA" id="ARBA00022561"/>
    </source>
</evidence>
<evidence type="ECO:0000256" key="3">
    <source>
        <dbReference type="ARBA" id="ARBA00005281"/>
    </source>
</evidence>
<comment type="subcellular location">
    <subcellularLocation>
        <location evidence="2">Virion</location>
    </subcellularLocation>
</comment>
<accession>F8UKG4</accession>
<dbReference type="Pfam" id="PF00721">
    <property type="entry name" value="TMV_coat"/>
    <property type="match status" value="1"/>
</dbReference>
<evidence type="ECO:0000256" key="4">
    <source>
        <dbReference type="ARBA" id="ARBA00018091"/>
    </source>
</evidence>
<evidence type="ECO:0000256" key="7">
    <source>
        <dbReference type="ARBA" id="ARBA00022844"/>
    </source>
</evidence>
<comment type="function">
    <text evidence="1">Capsid protein self-assembles to form rod-shaped virions about 18 nm in diameter with a central canal enclosing the viral genomic RNA.</text>
</comment>
<evidence type="ECO:0000256" key="2">
    <source>
        <dbReference type="ARBA" id="ARBA00004328"/>
    </source>
</evidence>
<keyword evidence="5" id="KW-1139">Helical capsid protein</keyword>
<dbReference type="InterPro" id="IPR001337">
    <property type="entry name" value="TMV-like_coat"/>
</dbReference>
<evidence type="ECO:0000256" key="1">
    <source>
        <dbReference type="ARBA" id="ARBA00003662"/>
    </source>
</evidence>
<proteinExistence type="inferred from homology"/>
<keyword evidence="7 8" id="KW-0946">Virion</keyword>
<evidence type="ECO:0000256" key="5">
    <source>
        <dbReference type="ARBA" id="ARBA00022497"/>
    </source>
</evidence>
<dbReference type="GO" id="GO:0019029">
    <property type="term" value="C:helical viral capsid"/>
    <property type="evidence" value="ECO:0007669"/>
    <property type="project" value="UniProtKB-KW"/>
</dbReference>